<dbReference type="GO" id="GO:0016805">
    <property type="term" value="F:dipeptidase activity"/>
    <property type="evidence" value="ECO:0007669"/>
    <property type="project" value="UniProtKB-KW"/>
</dbReference>
<evidence type="ECO:0000313" key="6">
    <source>
        <dbReference type="Proteomes" id="UP001519308"/>
    </source>
</evidence>
<evidence type="ECO:0000256" key="1">
    <source>
        <dbReference type="ARBA" id="ARBA00006534"/>
    </source>
</evidence>
<evidence type="ECO:0000256" key="2">
    <source>
        <dbReference type="ARBA" id="ARBA00022670"/>
    </source>
</evidence>
<keyword evidence="6" id="KW-1185">Reference proteome</keyword>
<comment type="caution">
    <text evidence="5">The sequence shown here is derived from an EMBL/GenBank/DDBJ whole genome shotgun (WGS) entry which is preliminary data.</text>
</comment>
<keyword evidence="3 5" id="KW-0378">Hydrolase</keyword>
<protein>
    <submittedName>
        <fullName evidence="5">Dipeptidase E</fullName>
        <ecNumber evidence="5">3.4.13.21</ecNumber>
    </submittedName>
</protein>
<comment type="similarity">
    <text evidence="1">Belongs to the peptidase S51 family.</text>
</comment>
<organism evidence="5 6">
    <name type="scientific">Clostridium punense</name>
    <dbReference type="NCBI Taxonomy" id="1054297"/>
    <lineage>
        <taxon>Bacteria</taxon>
        <taxon>Bacillati</taxon>
        <taxon>Bacillota</taxon>
        <taxon>Clostridia</taxon>
        <taxon>Eubacteriales</taxon>
        <taxon>Clostridiaceae</taxon>
        <taxon>Clostridium</taxon>
    </lineage>
</organism>
<proteinExistence type="inferred from homology"/>
<keyword evidence="5" id="KW-0224">Dipeptidase</keyword>
<sequence length="214" mass="24479">MRVSILTSGFPNGFTEDFINCIKEYYHNNGSMLFIASDFAEHSKTDKYLQVFLTMFRENGVVFNEVNTIDYRTSKEKALEYIENAEVIWLSGGDTLKQIQHMKEYNIIPALQKREGITIGMSAGSINMAKRVVLARDINDNILELAIYEGIGLVDINVEPHLDSASEDHMREVYEASQYGTIYGLYDNSFIKIVDNNMDIYGTYFKYKNGENVV</sequence>
<dbReference type="EC" id="3.4.13.21" evidence="5"/>
<name>A0ABS4K478_9CLOT</name>
<dbReference type="Proteomes" id="UP001519308">
    <property type="component" value="Unassembled WGS sequence"/>
</dbReference>
<evidence type="ECO:0000313" key="5">
    <source>
        <dbReference type="EMBL" id="MBP2022589.1"/>
    </source>
</evidence>
<reference evidence="5 6" key="1">
    <citation type="submission" date="2021-03" db="EMBL/GenBank/DDBJ databases">
        <title>Genomic Encyclopedia of Type Strains, Phase IV (KMG-IV): sequencing the most valuable type-strain genomes for metagenomic binning, comparative biology and taxonomic classification.</title>
        <authorList>
            <person name="Goeker M."/>
        </authorList>
    </citation>
    <scope>NUCLEOTIDE SEQUENCE [LARGE SCALE GENOMIC DNA]</scope>
    <source>
        <strain evidence="5 6">DSM 28650</strain>
    </source>
</reference>
<dbReference type="Gene3D" id="3.40.50.880">
    <property type="match status" value="1"/>
</dbReference>
<keyword evidence="4" id="KW-0720">Serine protease</keyword>
<dbReference type="InterPro" id="IPR029062">
    <property type="entry name" value="Class_I_gatase-like"/>
</dbReference>
<dbReference type="SUPFAM" id="SSF52317">
    <property type="entry name" value="Class I glutamine amidotransferase-like"/>
    <property type="match status" value="1"/>
</dbReference>
<accession>A0ABS4K478</accession>
<dbReference type="Pfam" id="PF03575">
    <property type="entry name" value="Peptidase_S51"/>
    <property type="match status" value="1"/>
</dbReference>
<dbReference type="InterPro" id="IPR005320">
    <property type="entry name" value="Peptidase_S51"/>
</dbReference>
<keyword evidence="2" id="KW-0645">Protease</keyword>
<dbReference type="EMBL" id="JAGGLL010000018">
    <property type="protein sequence ID" value="MBP2022589.1"/>
    <property type="molecule type" value="Genomic_DNA"/>
</dbReference>
<dbReference type="RefSeq" id="WP_021285203.1">
    <property type="nucleotide sequence ID" value="NZ_JAGGLL010000018.1"/>
</dbReference>
<gene>
    <name evidence="5" type="ORF">J2Z44_002412</name>
</gene>
<evidence type="ECO:0000256" key="3">
    <source>
        <dbReference type="ARBA" id="ARBA00022801"/>
    </source>
</evidence>
<evidence type="ECO:0000256" key="4">
    <source>
        <dbReference type="ARBA" id="ARBA00022825"/>
    </source>
</evidence>